<dbReference type="Proteomes" id="UP000231279">
    <property type="component" value="Unassembled WGS sequence"/>
</dbReference>
<keyword evidence="3" id="KW-0378">Hydrolase</keyword>
<protein>
    <submittedName>
        <fullName evidence="3">Raucaffricine beta-glucosidase</fullName>
        <ecNumber evidence="3">3.2.1.125</ecNumber>
    </submittedName>
</protein>
<organism evidence="3 4">
    <name type="scientific">Handroanthus impetiginosus</name>
    <dbReference type="NCBI Taxonomy" id="429701"/>
    <lineage>
        <taxon>Eukaryota</taxon>
        <taxon>Viridiplantae</taxon>
        <taxon>Streptophyta</taxon>
        <taxon>Embryophyta</taxon>
        <taxon>Tracheophyta</taxon>
        <taxon>Spermatophyta</taxon>
        <taxon>Magnoliopsida</taxon>
        <taxon>eudicotyledons</taxon>
        <taxon>Gunneridae</taxon>
        <taxon>Pentapetalae</taxon>
        <taxon>asterids</taxon>
        <taxon>lamiids</taxon>
        <taxon>Lamiales</taxon>
        <taxon>Bignoniaceae</taxon>
        <taxon>Crescentiina</taxon>
        <taxon>Tabebuia alliance</taxon>
        <taxon>Handroanthus</taxon>
    </lineage>
</organism>
<dbReference type="Pfam" id="PF00232">
    <property type="entry name" value="Glyco_hydro_1"/>
    <property type="match status" value="2"/>
</dbReference>
<dbReference type="GO" id="GO:0005975">
    <property type="term" value="P:carbohydrate metabolic process"/>
    <property type="evidence" value="ECO:0007669"/>
    <property type="project" value="InterPro"/>
</dbReference>
<keyword evidence="4" id="KW-1185">Reference proteome</keyword>
<comment type="caution">
    <text evidence="3">The sequence shown here is derived from an EMBL/GenBank/DDBJ whole genome shotgun (WGS) entry which is preliminary data.</text>
</comment>
<dbReference type="SUPFAM" id="SSF51445">
    <property type="entry name" value="(Trans)glycosidases"/>
    <property type="match status" value="1"/>
</dbReference>
<name>A0A2G9GGQ4_9LAMI</name>
<sequence length="209" mass="23969">MAAARRAVDFMLGWFLDPVLYGRYPRNMVDFVPPENLAPFTPAESQMLKGSVDYVGINFYTSNYVTTDPTPEGVGYDADMRVEFHVERNGKPIGDPNTYPNIPPIYITENGTIYALLVRDCFPFQAGQDKVDVRGYIVWSWCDNFEWAEGYTARFGTTYFINNQTRYPKHSALWFAKFLRGKPSIVPHSNKRSIEEDSKNVPDKRLKAL</sequence>
<dbReference type="Gene3D" id="3.20.20.80">
    <property type="entry name" value="Glycosidases"/>
    <property type="match status" value="2"/>
</dbReference>
<reference evidence="4" key="1">
    <citation type="journal article" date="2018" name="Gigascience">
        <title>Genome assembly of the Pink Ipe (Handroanthus impetiginosus, Bignoniaceae), a highly valued, ecologically keystone Neotropical timber forest tree.</title>
        <authorList>
            <person name="Silva-Junior O.B."/>
            <person name="Grattapaglia D."/>
            <person name="Novaes E."/>
            <person name="Collevatti R.G."/>
        </authorList>
    </citation>
    <scope>NUCLEOTIDE SEQUENCE [LARGE SCALE GENOMIC DNA]</scope>
    <source>
        <strain evidence="4">cv. UFG-1</strain>
    </source>
</reference>
<dbReference type="InterPro" id="IPR017853">
    <property type="entry name" value="GH"/>
</dbReference>
<proteinExistence type="inferred from homology"/>
<dbReference type="AlphaFoldDB" id="A0A2G9GGQ4"/>
<evidence type="ECO:0000256" key="1">
    <source>
        <dbReference type="ARBA" id="ARBA00010838"/>
    </source>
</evidence>
<dbReference type="InterPro" id="IPR001360">
    <property type="entry name" value="Glyco_hydro_1"/>
</dbReference>
<dbReference type="EC" id="3.2.1.125" evidence="3"/>
<dbReference type="GO" id="GO:0050247">
    <property type="term" value="F:raucaffricine beta-glucosidase activity"/>
    <property type="evidence" value="ECO:0007669"/>
    <property type="project" value="UniProtKB-EC"/>
</dbReference>
<dbReference type="EMBL" id="NKXS01005135">
    <property type="protein sequence ID" value="PIN04466.1"/>
    <property type="molecule type" value="Genomic_DNA"/>
</dbReference>
<keyword evidence="3" id="KW-0326">Glycosidase</keyword>
<comment type="similarity">
    <text evidence="1 2">Belongs to the glycosyl hydrolase 1 family.</text>
</comment>
<gene>
    <name evidence="3" type="ORF">CDL12_22999</name>
</gene>
<accession>A0A2G9GGQ4</accession>
<evidence type="ECO:0000313" key="3">
    <source>
        <dbReference type="EMBL" id="PIN04466.1"/>
    </source>
</evidence>
<dbReference type="OrthoDB" id="65569at2759"/>
<dbReference type="PANTHER" id="PTHR10353:SF297">
    <property type="entry name" value="VICIANIN HYDROLASE-LIKE"/>
    <property type="match status" value="1"/>
</dbReference>
<dbReference type="PANTHER" id="PTHR10353">
    <property type="entry name" value="GLYCOSYL HYDROLASE"/>
    <property type="match status" value="1"/>
</dbReference>
<dbReference type="PRINTS" id="PR00131">
    <property type="entry name" value="GLHYDRLASE1"/>
</dbReference>
<evidence type="ECO:0000313" key="4">
    <source>
        <dbReference type="Proteomes" id="UP000231279"/>
    </source>
</evidence>
<dbReference type="STRING" id="429701.A0A2G9GGQ4"/>
<evidence type="ECO:0000256" key="2">
    <source>
        <dbReference type="RuleBase" id="RU003690"/>
    </source>
</evidence>